<dbReference type="Proteomes" id="UP000305948">
    <property type="component" value="Unassembled WGS sequence"/>
</dbReference>
<gene>
    <name evidence="1" type="ORF">OE88DRAFT_1661192</name>
</gene>
<dbReference type="EMBL" id="ML213513">
    <property type="protein sequence ID" value="TFK50645.1"/>
    <property type="molecule type" value="Genomic_DNA"/>
</dbReference>
<dbReference type="AlphaFoldDB" id="A0A5C3N0T3"/>
<proteinExistence type="predicted"/>
<organism evidence="1 2">
    <name type="scientific">Heliocybe sulcata</name>
    <dbReference type="NCBI Taxonomy" id="5364"/>
    <lineage>
        <taxon>Eukaryota</taxon>
        <taxon>Fungi</taxon>
        <taxon>Dikarya</taxon>
        <taxon>Basidiomycota</taxon>
        <taxon>Agaricomycotina</taxon>
        <taxon>Agaricomycetes</taxon>
        <taxon>Gloeophyllales</taxon>
        <taxon>Gloeophyllaceae</taxon>
        <taxon>Heliocybe</taxon>
    </lineage>
</organism>
<reference evidence="1 2" key="1">
    <citation type="journal article" date="2019" name="Nat. Ecol. Evol.">
        <title>Megaphylogeny resolves global patterns of mushroom evolution.</title>
        <authorList>
            <person name="Varga T."/>
            <person name="Krizsan K."/>
            <person name="Foldi C."/>
            <person name="Dima B."/>
            <person name="Sanchez-Garcia M."/>
            <person name="Sanchez-Ramirez S."/>
            <person name="Szollosi G.J."/>
            <person name="Szarkandi J.G."/>
            <person name="Papp V."/>
            <person name="Albert L."/>
            <person name="Andreopoulos W."/>
            <person name="Angelini C."/>
            <person name="Antonin V."/>
            <person name="Barry K.W."/>
            <person name="Bougher N.L."/>
            <person name="Buchanan P."/>
            <person name="Buyck B."/>
            <person name="Bense V."/>
            <person name="Catcheside P."/>
            <person name="Chovatia M."/>
            <person name="Cooper J."/>
            <person name="Damon W."/>
            <person name="Desjardin D."/>
            <person name="Finy P."/>
            <person name="Geml J."/>
            <person name="Haridas S."/>
            <person name="Hughes K."/>
            <person name="Justo A."/>
            <person name="Karasinski D."/>
            <person name="Kautmanova I."/>
            <person name="Kiss B."/>
            <person name="Kocsube S."/>
            <person name="Kotiranta H."/>
            <person name="LaButti K.M."/>
            <person name="Lechner B.E."/>
            <person name="Liimatainen K."/>
            <person name="Lipzen A."/>
            <person name="Lukacs Z."/>
            <person name="Mihaltcheva S."/>
            <person name="Morgado L.N."/>
            <person name="Niskanen T."/>
            <person name="Noordeloos M.E."/>
            <person name="Ohm R.A."/>
            <person name="Ortiz-Santana B."/>
            <person name="Ovrebo C."/>
            <person name="Racz N."/>
            <person name="Riley R."/>
            <person name="Savchenko A."/>
            <person name="Shiryaev A."/>
            <person name="Soop K."/>
            <person name="Spirin V."/>
            <person name="Szebenyi C."/>
            <person name="Tomsovsky M."/>
            <person name="Tulloss R.E."/>
            <person name="Uehling J."/>
            <person name="Grigoriev I.V."/>
            <person name="Vagvolgyi C."/>
            <person name="Papp T."/>
            <person name="Martin F.M."/>
            <person name="Miettinen O."/>
            <person name="Hibbett D.S."/>
            <person name="Nagy L.G."/>
        </authorList>
    </citation>
    <scope>NUCLEOTIDE SEQUENCE [LARGE SCALE GENOMIC DNA]</scope>
    <source>
        <strain evidence="1 2">OMC1185</strain>
    </source>
</reference>
<evidence type="ECO:0000313" key="1">
    <source>
        <dbReference type="EMBL" id="TFK50645.1"/>
    </source>
</evidence>
<name>A0A5C3N0T3_9AGAM</name>
<keyword evidence="2" id="KW-1185">Reference proteome</keyword>
<evidence type="ECO:0000313" key="2">
    <source>
        <dbReference type="Proteomes" id="UP000305948"/>
    </source>
</evidence>
<accession>A0A5C3N0T3</accession>
<protein>
    <submittedName>
        <fullName evidence="1">Uncharacterized protein</fullName>
    </submittedName>
</protein>
<sequence>MARGRRAARAFRSGVAWFPTGLFDSSEKLRLIESTPWAPLLWSAASGEDGAPVMACILAHWMETRMNSKKTRESR</sequence>